<dbReference type="Proteomes" id="UP000003648">
    <property type="component" value="Unassembled WGS sequence"/>
</dbReference>
<gene>
    <name evidence="1" type="ORF">HMPREF9211_1292</name>
</gene>
<dbReference type="AlphaFoldDB" id="E1NSD9"/>
<proteinExistence type="predicted"/>
<name>E1NSD9_9LACO</name>
<dbReference type="EMBL" id="AEHQ01000036">
    <property type="protein sequence ID" value="EFO71025.1"/>
    <property type="molecule type" value="Genomic_DNA"/>
</dbReference>
<sequence>MPPYLEQIHAVDGQLLMLFESGSKAYARDNMMVMDRILSVNINALLGS</sequence>
<organism evidence="1 2">
    <name type="scientific">Lactobacillus iners LactinV 01V1-a</name>
    <dbReference type="NCBI Taxonomy" id="879297"/>
    <lineage>
        <taxon>Bacteria</taxon>
        <taxon>Bacillati</taxon>
        <taxon>Bacillota</taxon>
        <taxon>Bacilli</taxon>
        <taxon>Lactobacillales</taxon>
        <taxon>Lactobacillaceae</taxon>
        <taxon>Lactobacillus</taxon>
    </lineage>
</organism>
<reference evidence="1 2" key="1">
    <citation type="submission" date="2010-09" db="EMBL/GenBank/DDBJ databases">
        <authorList>
            <person name="Durkin A.S."/>
            <person name="Madupu R."/>
            <person name="Torralba M."/>
            <person name="Gillis M."/>
            <person name="Methe B."/>
            <person name="Sutton G."/>
            <person name="Nelson K.E."/>
        </authorList>
    </citation>
    <scope>NUCLEOTIDE SEQUENCE [LARGE SCALE GENOMIC DNA]</scope>
    <source>
        <strain evidence="1 2">LactinV 01V1-a</strain>
    </source>
</reference>
<accession>E1NSD9</accession>
<comment type="caution">
    <text evidence="1">The sequence shown here is derived from an EMBL/GenBank/DDBJ whole genome shotgun (WGS) entry which is preliminary data.</text>
</comment>
<evidence type="ECO:0000313" key="1">
    <source>
        <dbReference type="EMBL" id="EFO71025.1"/>
    </source>
</evidence>
<protein>
    <submittedName>
        <fullName evidence="1">Uncharacterized protein</fullName>
    </submittedName>
</protein>
<evidence type="ECO:0000313" key="2">
    <source>
        <dbReference type="Proteomes" id="UP000003648"/>
    </source>
</evidence>